<proteinExistence type="predicted"/>
<protein>
    <submittedName>
        <fullName evidence="1">Uncharacterized protein</fullName>
    </submittedName>
</protein>
<sequence length="69" mass="7894">MSAILKNEVKALMLEYAKIFHEGGTSFLKIGTMLHEIAHETINEVMENLKKEQLSRISEEKSHENVNIP</sequence>
<reference evidence="1" key="1">
    <citation type="journal article" date="2015" name="Nature">
        <title>Complex archaea that bridge the gap between prokaryotes and eukaryotes.</title>
        <authorList>
            <person name="Spang A."/>
            <person name="Saw J.H."/>
            <person name="Jorgensen S.L."/>
            <person name="Zaremba-Niedzwiedzka K."/>
            <person name="Martijn J."/>
            <person name="Lind A.E."/>
            <person name="van Eijk R."/>
            <person name="Schleper C."/>
            <person name="Guy L."/>
            <person name="Ettema T.J."/>
        </authorList>
    </citation>
    <scope>NUCLEOTIDE SEQUENCE</scope>
</reference>
<accession>A0A0F9D4C5</accession>
<dbReference type="AlphaFoldDB" id="A0A0F9D4C5"/>
<evidence type="ECO:0000313" key="1">
    <source>
        <dbReference type="EMBL" id="KKL56603.1"/>
    </source>
</evidence>
<gene>
    <name evidence="1" type="ORF">LCGC14_2243750</name>
</gene>
<organism evidence="1">
    <name type="scientific">marine sediment metagenome</name>
    <dbReference type="NCBI Taxonomy" id="412755"/>
    <lineage>
        <taxon>unclassified sequences</taxon>
        <taxon>metagenomes</taxon>
        <taxon>ecological metagenomes</taxon>
    </lineage>
</organism>
<dbReference type="EMBL" id="LAZR01030436">
    <property type="protein sequence ID" value="KKL56603.1"/>
    <property type="molecule type" value="Genomic_DNA"/>
</dbReference>
<name>A0A0F9D4C5_9ZZZZ</name>
<comment type="caution">
    <text evidence="1">The sequence shown here is derived from an EMBL/GenBank/DDBJ whole genome shotgun (WGS) entry which is preliminary data.</text>
</comment>